<dbReference type="SUPFAM" id="SSF56672">
    <property type="entry name" value="DNA/RNA polymerases"/>
    <property type="match status" value="1"/>
</dbReference>
<keyword evidence="2" id="KW-0808">Transferase</keyword>
<keyword evidence="3" id="KW-1185">Reference proteome</keyword>
<reference evidence="2 3" key="1">
    <citation type="journal article" date="2017" name="PLoS Biol.">
        <title>The sea cucumber genome provides insights into morphological evolution and visceral regeneration.</title>
        <authorList>
            <person name="Zhang X."/>
            <person name="Sun L."/>
            <person name="Yuan J."/>
            <person name="Sun Y."/>
            <person name="Gao Y."/>
            <person name="Zhang L."/>
            <person name="Li S."/>
            <person name="Dai H."/>
            <person name="Hamel J.F."/>
            <person name="Liu C."/>
            <person name="Yu Y."/>
            <person name="Liu S."/>
            <person name="Lin W."/>
            <person name="Guo K."/>
            <person name="Jin S."/>
            <person name="Xu P."/>
            <person name="Storey K.B."/>
            <person name="Huan P."/>
            <person name="Zhang T."/>
            <person name="Zhou Y."/>
            <person name="Zhang J."/>
            <person name="Lin C."/>
            <person name="Li X."/>
            <person name="Xing L."/>
            <person name="Huo D."/>
            <person name="Sun M."/>
            <person name="Wang L."/>
            <person name="Mercier A."/>
            <person name="Li F."/>
            <person name="Yang H."/>
            <person name="Xiang J."/>
        </authorList>
    </citation>
    <scope>NUCLEOTIDE SEQUENCE [LARGE SCALE GENOMIC DNA]</scope>
    <source>
        <strain evidence="2">Shaxun</strain>
        <tissue evidence="2">Muscle</tissue>
    </source>
</reference>
<dbReference type="OrthoDB" id="419189at2759"/>
<feature type="domain" description="Reverse transcriptase" evidence="1">
    <location>
        <begin position="1"/>
        <end position="213"/>
    </location>
</feature>
<evidence type="ECO:0000313" key="3">
    <source>
        <dbReference type="Proteomes" id="UP000230750"/>
    </source>
</evidence>
<organism evidence="2 3">
    <name type="scientific">Stichopus japonicus</name>
    <name type="common">Sea cucumber</name>
    <dbReference type="NCBI Taxonomy" id="307972"/>
    <lineage>
        <taxon>Eukaryota</taxon>
        <taxon>Metazoa</taxon>
        <taxon>Echinodermata</taxon>
        <taxon>Eleutherozoa</taxon>
        <taxon>Echinozoa</taxon>
        <taxon>Holothuroidea</taxon>
        <taxon>Aspidochirotacea</taxon>
        <taxon>Aspidochirotida</taxon>
        <taxon>Stichopodidae</taxon>
        <taxon>Apostichopus</taxon>
    </lineage>
</organism>
<dbReference type="PROSITE" id="PS50878">
    <property type="entry name" value="RT_POL"/>
    <property type="match status" value="1"/>
</dbReference>
<keyword evidence="2" id="KW-0695">RNA-directed DNA polymerase</keyword>
<protein>
    <submittedName>
        <fullName evidence="2">Putative RNA-directed DNA polymerase from mobile element jockey-like</fullName>
    </submittedName>
</protein>
<evidence type="ECO:0000313" key="2">
    <source>
        <dbReference type="EMBL" id="PIK52144.1"/>
    </source>
</evidence>
<dbReference type="AlphaFoldDB" id="A0A2G8KVV9"/>
<gene>
    <name evidence="2" type="ORF">BSL78_10991</name>
</gene>
<dbReference type="EMBL" id="MRZV01000342">
    <property type="protein sequence ID" value="PIK52144.1"/>
    <property type="molecule type" value="Genomic_DNA"/>
</dbReference>
<dbReference type="InterPro" id="IPR000477">
    <property type="entry name" value="RT_dom"/>
</dbReference>
<accession>A0A2G8KVV9</accession>
<dbReference type="Pfam" id="PF00078">
    <property type="entry name" value="RVT_1"/>
    <property type="match status" value="1"/>
</dbReference>
<dbReference type="InterPro" id="IPR043502">
    <property type="entry name" value="DNA/RNA_pol_sf"/>
</dbReference>
<dbReference type="STRING" id="307972.A0A2G8KVV9"/>
<sequence>MSPFCQVLFLFNLNRLNCCPYPENHGLDCNTLGNFRPISNLPFVSEVLERVVLGQLIDHLCENNLLEEKQSAYREGHSVETAVLSVLDGLLTNADKKLIAVTALLDLSAALDTLDHSILLRDLRQHLVLVEPFVTGFTSYVSERFQSVTTNGSVSDRCPLLYGVYQGSVLGTVLLTLYAQPLSDAISQHSDCSFHKYADDTELSQCGLPRDFE</sequence>
<evidence type="ECO:0000259" key="1">
    <source>
        <dbReference type="PROSITE" id="PS50878"/>
    </source>
</evidence>
<dbReference type="PANTHER" id="PTHR33332">
    <property type="entry name" value="REVERSE TRANSCRIPTASE DOMAIN-CONTAINING PROTEIN"/>
    <property type="match status" value="1"/>
</dbReference>
<proteinExistence type="predicted"/>
<keyword evidence="2" id="KW-0548">Nucleotidyltransferase</keyword>
<dbReference type="GO" id="GO:0003964">
    <property type="term" value="F:RNA-directed DNA polymerase activity"/>
    <property type="evidence" value="ECO:0007669"/>
    <property type="project" value="UniProtKB-KW"/>
</dbReference>
<name>A0A2G8KVV9_STIJA</name>
<comment type="caution">
    <text evidence="2">The sequence shown here is derived from an EMBL/GenBank/DDBJ whole genome shotgun (WGS) entry which is preliminary data.</text>
</comment>
<dbReference type="Proteomes" id="UP000230750">
    <property type="component" value="Unassembled WGS sequence"/>
</dbReference>